<dbReference type="SUPFAM" id="SSF46785">
    <property type="entry name" value="Winged helix' DNA-binding domain"/>
    <property type="match status" value="1"/>
</dbReference>
<dbReference type="AlphaFoldDB" id="A0A3B0ZVX6"/>
<feature type="domain" description="HTH lysR-type" evidence="5">
    <location>
        <begin position="8"/>
        <end position="65"/>
    </location>
</feature>
<dbReference type="PROSITE" id="PS50931">
    <property type="entry name" value="HTH_LYSR"/>
    <property type="match status" value="1"/>
</dbReference>
<evidence type="ECO:0000259" key="5">
    <source>
        <dbReference type="PROSITE" id="PS50931"/>
    </source>
</evidence>
<dbReference type="InterPro" id="IPR005119">
    <property type="entry name" value="LysR_subst-bd"/>
</dbReference>
<evidence type="ECO:0000256" key="3">
    <source>
        <dbReference type="ARBA" id="ARBA00023125"/>
    </source>
</evidence>
<dbReference type="GO" id="GO:0003700">
    <property type="term" value="F:DNA-binding transcription factor activity"/>
    <property type="evidence" value="ECO:0007669"/>
    <property type="project" value="InterPro"/>
</dbReference>
<dbReference type="Gene3D" id="3.40.190.290">
    <property type="match status" value="1"/>
</dbReference>
<organism evidence="6">
    <name type="scientific">hydrothermal vent metagenome</name>
    <dbReference type="NCBI Taxonomy" id="652676"/>
    <lineage>
        <taxon>unclassified sequences</taxon>
        <taxon>metagenomes</taxon>
        <taxon>ecological metagenomes</taxon>
    </lineage>
</organism>
<protein>
    <recommendedName>
        <fullName evidence="5">HTH lysR-type domain-containing protein</fullName>
    </recommendedName>
</protein>
<evidence type="ECO:0000256" key="2">
    <source>
        <dbReference type="ARBA" id="ARBA00023015"/>
    </source>
</evidence>
<dbReference type="Pfam" id="PF03466">
    <property type="entry name" value="LysR_substrate"/>
    <property type="match status" value="1"/>
</dbReference>
<dbReference type="Pfam" id="PF00126">
    <property type="entry name" value="HTH_1"/>
    <property type="match status" value="1"/>
</dbReference>
<dbReference type="EMBL" id="UOFR01000052">
    <property type="protein sequence ID" value="VAW97648.1"/>
    <property type="molecule type" value="Genomic_DNA"/>
</dbReference>
<evidence type="ECO:0000313" key="6">
    <source>
        <dbReference type="EMBL" id="VAW97648.1"/>
    </source>
</evidence>
<reference evidence="6" key="1">
    <citation type="submission" date="2018-06" db="EMBL/GenBank/DDBJ databases">
        <authorList>
            <person name="Zhirakovskaya E."/>
        </authorList>
    </citation>
    <scope>NUCLEOTIDE SEQUENCE</scope>
</reference>
<sequence>MPEYKNLPDMNGWASLRALVEKGGVLEAARTLNVGQPAVTKRLRTLEKCYGIPLLERISGRLRLTDIGEKVYLLAVQTLDRQMSLREEITNLSQGKSSLRLEVTFGIGEHLLSDLLLRFKEQQPDYKIETRLAYSRQIQTDLATRRADMALVESAPDHPDILVQKWLEDELWMLCGPEHPLAGTDMLPVEDLAVQLYVLRESRSSIRESLDEALSRIKLEPLNIAFEVGSSEAIIDILERNQHVSFLPRFAVYERVSAGELFHIKITGFRILRTLWIARNRAALDHPVAETFIDMIRKLNQS</sequence>
<evidence type="ECO:0000256" key="1">
    <source>
        <dbReference type="ARBA" id="ARBA00009437"/>
    </source>
</evidence>
<dbReference type="GO" id="GO:0000976">
    <property type="term" value="F:transcription cis-regulatory region binding"/>
    <property type="evidence" value="ECO:0007669"/>
    <property type="project" value="TreeGrafter"/>
</dbReference>
<keyword evidence="2" id="KW-0805">Transcription regulation</keyword>
<dbReference type="InterPro" id="IPR036390">
    <property type="entry name" value="WH_DNA-bd_sf"/>
</dbReference>
<proteinExistence type="inferred from homology"/>
<gene>
    <name evidence="6" type="ORF">MNBD_GAMMA21-2165</name>
</gene>
<dbReference type="PANTHER" id="PTHR30126">
    <property type="entry name" value="HTH-TYPE TRANSCRIPTIONAL REGULATOR"/>
    <property type="match status" value="1"/>
</dbReference>
<name>A0A3B0ZVX6_9ZZZZ</name>
<keyword evidence="3" id="KW-0238">DNA-binding</keyword>
<dbReference type="SUPFAM" id="SSF53850">
    <property type="entry name" value="Periplasmic binding protein-like II"/>
    <property type="match status" value="1"/>
</dbReference>
<evidence type="ECO:0000256" key="4">
    <source>
        <dbReference type="ARBA" id="ARBA00023163"/>
    </source>
</evidence>
<accession>A0A3B0ZVX6</accession>
<dbReference type="InterPro" id="IPR000847">
    <property type="entry name" value="LysR_HTH_N"/>
</dbReference>
<dbReference type="InterPro" id="IPR036388">
    <property type="entry name" value="WH-like_DNA-bd_sf"/>
</dbReference>
<dbReference type="PANTHER" id="PTHR30126:SF39">
    <property type="entry name" value="HTH-TYPE TRANSCRIPTIONAL REGULATOR CYSL"/>
    <property type="match status" value="1"/>
</dbReference>
<dbReference type="Gene3D" id="1.10.10.10">
    <property type="entry name" value="Winged helix-like DNA-binding domain superfamily/Winged helix DNA-binding domain"/>
    <property type="match status" value="1"/>
</dbReference>
<dbReference type="PRINTS" id="PR00039">
    <property type="entry name" value="HTHLYSR"/>
</dbReference>
<comment type="similarity">
    <text evidence="1">Belongs to the LysR transcriptional regulatory family.</text>
</comment>
<keyword evidence="4" id="KW-0804">Transcription</keyword>